<accession>A0A193SD59</accession>
<keyword evidence="1" id="KW-1133">Transmembrane helix</keyword>
<reference evidence="2" key="1">
    <citation type="journal article" date="2016" name="Sci. Rep.">
        <title>Genomics of high molecular weight plasmids isolated from an on-farm biopurification system.</title>
        <authorList>
            <person name="Martini M.C."/>
            <person name="Wibberg D."/>
            <person name="Lozano M."/>
            <person name="Torres Tejerizo G."/>
            <person name="Albicoro F.J."/>
            <person name="Jaenicke S."/>
            <person name="van Elsas J.D."/>
            <person name="Petroni A."/>
            <person name="Garcillan-Barcia M.P."/>
            <person name="de la Cruz F."/>
            <person name="Schluter A."/>
            <person name="Puhler A."/>
            <person name="Pistorio M."/>
            <person name="Lagares A."/>
            <person name="Del Papa M.F."/>
        </authorList>
    </citation>
    <scope>NUCLEOTIDE SEQUENCE</scope>
    <source>
        <plasmid evidence="2">pMC3</plasmid>
    </source>
</reference>
<feature type="transmembrane region" description="Helical" evidence="1">
    <location>
        <begin position="6"/>
        <end position="23"/>
    </location>
</feature>
<protein>
    <submittedName>
        <fullName evidence="2">Uncharacterized protein</fullName>
    </submittedName>
</protein>
<keyword evidence="2" id="KW-0614">Plasmid</keyword>
<feature type="transmembrane region" description="Helical" evidence="1">
    <location>
        <begin position="55"/>
        <end position="73"/>
    </location>
</feature>
<keyword evidence="1" id="KW-0472">Membrane</keyword>
<dbReference type="EMBL" id="LT158603">
    <property type="protein sequence ID" value="CVK35551.1"/>
    <property type="molecule type" value="Genomic_DNA"/>
</dbReference>
<organism evidence="2">
    <name type="scientific">biofilter metagenome</name>
    <dbReference type="NCBI Taxonomy" id="1070537"/>
    <lineage>
        <taxon>unclassified sequences</taxon>
        <taxon>metagenomes</taxon>
        <taxon>ecological metagenomes</taxon>
    </lineage>
</organism>
<dbReference type="AlphaFoldDB" id="A0A193SD59"/>
<sequence length="74" mass="8510">MSYKPLILLTFFTLLFSLLYIRLKVPQGTGSIFEQITLKNLHLQKKKSRFVNPHLKAIAFSFFSVLAELFSAGF</sequence>
<evidence type="ECO:0000313" key="2">
    <source>
        <dbReference type="EMBL" id="CVK35551.1"/>
    </source>
</evidence>
<gene>
    <name evidence="2" type="ORF">MCM2015_pMC3_9</name>
</gene>
<evidence type="ECO:0000256" key="1">
    <source>
        <dbReference type="SAM" id="Phobius"/>
    </source>
</evidence>
<geneLocation type="plasmid" evidence="2">
    <name>pMC3</name>
</geneLocation>
<name>A0A193SD59_9ZZZZ</name>
<keyword evidence="1" id="KW-0812">Transmembrane</keyword>
<proteinExistence type="predicted"/>